<name>U4LKN9_PYROM</name>
<evidence type="ECO:0000313" key="2">
    <source>
        <dbReference type="Proteomes" id="UP000018144"/>
    </source>
</evidence>
<gene>
    <name evidence="1" type="ORF">PCON_12412</name>
</gene>
<proteinExistence type="predicted"/>
<dbReference type="EMBL" id="HF935724">
    <property type="protein sequence ID" value="CCX32142.1"/>
    <property type="molecule type" value="Genomic_DNA"/>
</dbReference>
<accession>U4LKN9</accession>
<keyword evidence="2" id="KW-1185">Reference proteome</keyword>
<evidence type="ECO:0000313" key="1">
    <source>
        <dbReference type="EMBL" id="CCX32142.1"/>
    </source>
</evidence>
<organism evidence="1 2">
    <name type="scientific">Pyronema omphalodes (strain CBS 100304)</name>
    <name type="common">Pyronema confluens</name>
    <dbReference type="NCBI Taxonomy" id="1076935"/>
    <lineage>
        <taxon>Eukaryota</taxon>
        <taxon>Fungi</taxon>
        <taxon>Dikarya</taxon>
        <taxon>Ascomycota</taxon>
        <taxon>Pezizomycotina</taxon>
        <taxon>Pezizomycetes</taxon>
        <taxon>Pezizales</taxon>
        <taxon>Pyronemataceae</taxon>
        <taxon>Pyronema</taxon>
    </lineage>
</organism>
<dbReference type="AlphaFoldDB" id="U4LKN9"/>
<dbReference type="Proteomes" id="UP000018144">
    <property type="component" value="Unassembled WGS sequence"/>
</dbReference>
<reference evidence="1 2" key="1">
    <citation type="journal article" date="2013" name="PLoS Genet.">
        <title>The genome and development-dependent transcriptomes of Pyronema confluens: a window into fungal evolution.</title>
        <authorList>
            <person name="Traeger S."/>
            <person name="Altegoer F."/>
            <person name="Freitag M."/>
            <person name="Gabaldon T."/>
            <person name="Kempken F."/>
            <person name="Kumar A."/>
            <person name="Marcet-Houben M."/>
            <person name="Poggeler S."/>
            <person name="Stajich J.E."/>
            <person name="Nowrousian M."/>
        </authorList>
    </citation>
    <scope>NUCLEOTIDE SEQUENCE [LARGE SCALE GENOMIC DNA]</scope>
    <source>
        <strain evidence="2">CBS 100304</strain>
        <tissue evidence="1">Vegetative mycelium</tissue>
    </source>
</reference>
<sequence>MSPPLPLFSLWTLSPSFSGSSREPDDWFTCSSRGRSLTAKFLASPALRFLSSRVEIFNFRRVRSSTDTRLELNTSSFTKTN</sequence>
<protein>
    <submittedName>
        <fullName evidence="1">Uncharacterized protein</fullName>
    </submittedName>
</protein>